<organism evidence="1 2">
    <name type="scientific">Eumeta variegata</name>
    <name type="common">Bagworm moth</name>
    <name type="synonym">Eumeta japonica</name>
    <dbReference type="NCBI Taxonomy" id="151549"/>
    <lineage>
        <taxon>Eukaryota</taxon>
        <taxon>Metazoa</taxon>
        <taxon>Ecdysozoa</taxon>
        <taxon>Arthropoda</taxon>
        <taxon>Hexapoda</taxon>
        <taxon>Insecta</taxon>
        <taxon>Pterygota</taxon>
        <taxon>Neoptera</taxon>
        <taxon>Endopterygota</taxon>
        <taxon>Lepidoptera</taxon>
        <taxon>Glossata</taxon>
        <taxon>Ditrysia</taxon>
        <taxon>Tineoidea</taxon>
        <taxon>Psychidae</taxon>
        <taxon>Oiketicinae</taxon>
        <taxon>Eumeta</taxon>
    </lineage>
</organism>
<evidence type="ECO:0000313" key="1">
    <source>
        <dbReference type="EMBL" id="GBP59413.1"/>
    </source>
</evidence>
<evidence type="ECO:0000313" key="2">
    <source>
        <dbReference type="Proteomes" id="UP000299102"/>
    </source>
</evidence>
<comment type="caution">
    <text evidence="1">The sequence shown here is derived from an EMBL/GenBank/DDBJ whole genome shotgun (WGS) entry which is preliminary data.</text>
</comment>
<reference evidence="1 2" key="1">
    <citation type="journal article" date="2019" name="Commun. Biol.">
        <title>The bagworm genome reveals a unique fibroin gene that provides high tensile strength.</title>
        <authorList>
            <person name="Kono N."/>
            <person name="Nakamura H."/>
            <person name="Ohtoshi R."/>
            <person name="Tomita M."/>
            <person name="Numata K."/>
            <person name="Arakawa K."/>
        </authorList>
    </citation>
    <scope>NUCLEOTIDE SEQUENCE [LARGE SCALE GENOMIC DNA]</scope>
</reference>
<proteinExistence type="predicted"/>
<name>A0A4C1X8B1_EUMVA</name>
<dbReference type="EMBL" id="BGZK01000760">
    <property type="protein sequence ID" value="GBP59413.1"/>
    <property type="molecule type" value="Genomic_DNA"/>
</dbReference>
<sequence length="182" mass="20633">MHKTKLVFNHVIYIFMTPTTGRYPRTFFYNWDSAPSHRPRAVTGNWTPADTVLSITEMMSMPDSCQCCLKESGLEDKVTTIDFCIFSKNYTDASPCQHRIEDQKGNGTLEEVANGRPLWHLPGRYCLDMMLASDGNASETTSRPVAAICNLGADTEDDNPILYAVYAAGMWTYRFLVLYHRI</sequence>
<keyword evidence="2" id="KW-1185">Reference proteome</keyword>
<dbReference type="AlphaFoldDB" id="A0A4C1X8B1"/>
<gene>
    <name evidence="1" type="ORF">EVAR_47972_1</name>
</gene>
<dbReference type="Proteomes" id="UP000299102">
    <property type="component" value="Unassembled WGS sequence"/>
</dbReference>
<accession>A0A4C1X8B1</accession>
<protein>
    <submittedName>
        <fullName evidence="1">Uncharacterized protein</fullName>
    </submittedName>
</protein>